<dbReference type="EMBL" id="LR593887">
    <property type="protein sequence ID" value="VTS07790.1"/>
    <property type="molecule type" value="Genomic_DNA"/>
</dbReference>
<dbReference type="EMBL" id="LR586016">
    <property type="protein sequence ID" value="VIP05217.1"/>
    <property type="molecule type" value="Genomic_DNA"/>
</dbReference>
<dbReference type="InParanoid" id="A0A6C2YV25"/>
<organism evidence="1">
    <name type="scientific">Tuwongella immobilis</name>
    <dbReference type="NCBI Taxonomy" id="692036"/>
    <lineage>
        <taxon>Bacteria</taxon>
        <taxon>Pseudomonadati</taxon>
        <taxon>Planctomycetota</taxon>
        <taxon>Planctomycetia</taxon>
        <taxon>Gemmatales</taxon>
        <taxon>Gemmataceae</taxon>
        <taxon>Tuwongella</taxon>
    </lineage>
</organism>
<reference evidence="1" key="1">
    <citation type="submission" date="2019-04" db="EMBL/GenBank/DDBJ databases">
        <authorList>
            <consortium name="Science for Life Laboratories"/>
        </authorList>
    </citation>
    <scope>NUCLEOTIDE SEQUENCE</scope>
    <source>
        <strain evidence="1">MBLW1</strain>
    </source>
</reference>
<evidence type="ECO:0000313" key="2">
    <source>
        <dbReference type="Proteomes" id="UP000464378"/>
    </source>
</evidence>
<proteinExistence type="predicted"/>
<name>A0A6C2YV25_9BACT</name>
<sequence>MTLAERLASIRPQIFVCGNLGETTNSGTNGWRFNSATDFCLWKSSIRDGEVFAFLFLLQFGHRFLSVEMQHSWADVPGNRRLQFGHRFLSVEMLRSGRRRNSDRGASIRPQIFVCGNVSGLTRKREAEQSFNSATDFCLWKYGAGVCDANGCFWASIRPQIFVCGNPILFRRDGVRGTASIRPQIFVCGNHVSLSCSLALYGGFNSATDFCLWKLERNV</sequence>
<dbReference type="AlphaFoldDB" id="A0A6C2YV25"/>
<dbReference type="Proteomes" id="UP000464378">
    <property type="component" value="Chromosome"/>
</dbReference>
<dbReference type="KEGG" id="tim:GMBLW1_39760"/>
<protein>
    <submittedName>
        <fullName evidence="1">Uncharacterized protein</fullName>
    </submittedName>
</protein>
<keyword evidence="2" id="KW-1185">Reference proteome</keyword>
<accession>A0A6C2YV25</accession>
<evidence type="ECO:0000313" key="1">
    <source>
        <dbReference type="EMBL" id="VIP05217.1"/>
    </source>
</evidence>
<gene>
    <name evidence="1" type="ORF">GMBLW1_39760</name>
</gene>